<dbReference type="InterPro" id="IPR004263">
    <property type="entry name" value="Exostosin"/>
</dbReference>
<evidence type="ECO:0000256" key="2">
    <source>
        <dbReference type="ARBA" id="ARBA00010271"/>
    </source>
</evidence>
<proteinExistence type="inferred from homology"/>
<dbReference type="InterPro" id="IPR040911">
    <property type="entry name" value="Exostosin_GT47"/>
</dbReference>
<evidence type="ECO:0000259" key="6">
    <source>
        <dbReference type="Pfam" id="PF03016"/>
    </source>
</evidence>
<evidence type="ECO:0000256" key="3">
    <source>
        <dbReference type="ARBA" id="ARBA00022676"/>
    </source>
</evidence>
<keyword evidence="8" id="KW-1185">Reference proteome</keyword>
<sequence>MVVERNKNKSRMEVMEEGLARARAAIKQASQRRSYTSSKEESLVPRGAVYKNPYAFHQSHIEMEKRFRVWSYKEGDPPLFHTGPMKDIYSVEGQLIDELTSADSPFLARHPDEALAFFLPVSIVNIVCFVYRPYTNYSRDSLQNIVKDYITLVAGRYPYWNQSSGADHFLVSCHDWAPDVSAADPELFKNFIRVLCNANLSERFKQARDVSMPEIFHRYGQLGSPDLGQPPNNRSILAFFSGGAHRVVRKILFEHWKEKDDDILVYEYLPKTQNYTQLMGRSKFCLCPSEWEVASPRVVESIYAGCVPVIISDHYVLPFSDVLDWSQFSVHVPISRIPEIKSILLGISEAEYLAKQRRVVQVQRHFVLNRPAKRFDLMHMVMHSVWLRRLNWRLPIMWLLINFGRKMGEFFLQ</sequence>
<evidence type="ECO:0000256" key="4">
    <source>
        <dbReference type="ARBA" id="ARBA00022968"/>
    </source>
</evidence>
<gene>
    <name evidence="7" type="ORF">SLEP1_g1723</name>
</gene>
<name>A0AAV5HKG1_9ROSI</name>
<reference evidence="7 8" key="1">
    <citation type="journal article" date="2021" name="Commun. Biol.">
        <title>The genome of Shorea leprosula (Dipterocarpaceae) highlights the ecological relevance of drought in aseasonal tropical rainforests.</title>
        <authorList>
            <person name="Ng K.K.S."/>
            <person name="Kobayashi M.J."/>
            <person name="Fawcett J.A."/>
            <person name="Hatakeyama M."/>
            <person name="Paape T."/>
            <person name="Ng C.H."/>
            <person name="Ang C.C."/>
            <person name="Tnah L.H."/>
            <person name="Lee C.T."/>
            <person name="Nishiyama T."/>
            <person name="Sese J."/>
            <person name="O'Brien M.J."/>
            <person name="Copetti D."/>
            <person name="Mohd Noor M.I."/>
            <person name="Ong R.C."/>
            <person name="Putra M."/>
            <person name="Sireger I.Z."/>
            <person name="Indrioko S."/>
            <person name="Kosugi Y."/>
            <person name="Izuno A."/>
            <person name="Isagi Y."/>
            <person name="Lee S.L."/>
            <person name="Shimizu K.K."/>
        </authorList>
    </citation>
    <scope>NUCLEOTIDE SEQUENCE [LARGE SCALE GENOMIC DNA]</scope>
    <source>
        <strain evidence="7">214</strain>
    </source>
</reference>
<comment type="subcellular location">
    <subcellularLocation>
        <location evidence="1">Golgi apparatus membrane</location>
        <topology evidence="1">Single-pass type II membrane protein</topology>
    </subcellularLocation>
</comment>
<dbReference type="AlphaFoldDB" id="A0AAV5HKG1"/>
<protein>
    <recommendedName>
        <fullName evidence="6">Exostosin GT47 domain-containing protein</fullName>
    </recommendedName>
</protein>
<comment type="caution">
    <text evidence="7">The sequence shown here is derived from an EMBL/GenBank/DDBJ whole genome shotgun (WGS) entry which is preliminary data.</text>
</comment>
<evidence type="ECO:0000256" key="5">
    <source>
        <dbReference type="ARBA" id="ARBA00023034"/>
    </source>
</evidence>
<evidence type="ECO:0000313" key="7">
    <source>
        <dbReference type="EMBL" id="GKU87300.1"/>
    </source>
</evidence>
<feature type="domain" description="Exostosin GT47" evidence="6">
    <location>
        <begin position="49"/>
        <end position="344"/>
    </location>
</feature>
<keyword evidence="4" id="KW-0735">Signal-anchor</keyword>
<accession>A0AAV5HKG1</accession>
<evidence type="ECO:0000313" key="8">
    <source>
        <dbReference type="Proteomes" id="UP001054252"/>
    </source>
</evidence>
<dbReference type="GO" id="GO:0016757">
    <property type="term" value="F:glycosyltransferase activity"/>
    <property type="evidence" value="ECO:0007669"/>
    <property type="project" value="UniProtKB-KW"/>
</dbReference>
<comment type="similarity">
    <text evidence="2">Belongs to the glycosyltransferase 47 family.</text>
</comment>
<keyword evidence="3" id="KW-0328">Glycosyltransferase</keyword>
<dbReference type="PANTHER" id="PTHR11062:SF365">
    <property type="entry name" value="EXOSTOSIN GT47 DOMAIN-CONTAINING PROTEIN"/>
    <property type="match status" value="1"/>
</dbReference>
<keyword evidence="4" id="KW-0812">Transmembrane</keyword>
<organism evidence="7 8">
    <name type="scientific">Rubroshorea leprosula</name>
    <dbReference type="NCBI Taxonomy" id="152421"/>
    <lineage>
        <taxon>Eukaryota</taxon>
        <taxon>Viridiplantae</taxon>
        <taxon>Streptophyta</taxon>
        <taxon>Embryophyta</taxon>
        <taxon>Tracheophyta</taxon>
        <taxon>Spermatophyta</taxon>
        <taxon>Magnoliopsida</taxon>
        <taxon>eudicotyledons</taxon>
        <taxon>Gunneridae</taxon>
        <taxon>Pentapetalae</taxon>
        <taxon>rosids</taxon>
        <taxon>malvids</taxon>
        <taxon>Malvales</taxon>
        <taxon>Dipterocarpaceae</taxon>
        <taxon>Rubroshorea</taxon>
    </lineage>
</organism>
<dbReference type="PANTHER" id="PTHR11062">
    <property type="entry name" value="EXOSTOSIN HEPARAN SULFATE GLYCOSYLTRANSFERASE -RELATED"/>
    <property type="match status" value="1"/>
</dbReference>
<dbReference type="GO" id="GO:0000139">
    <property type="term" value="C:Golgi membrane"/>
    <property type="evidence" value="ECO:0007669"/>
    <property type="project" value="UniProtKB-SubCell"/>
</dbReference>
<dbReference type="Pfam" id="PF03016">
    <property type="entry name" value="Exostosin_GT47"/>
    <property type="match status" value="1"/>
</dbReference>
<evidence type="ECO:0000256" key="1">
    <source>
        <dbReference type="ARBA" id="ARBA00004323"/>
    </source>
</evidence>
<keyword evidence="5" id="KW-0333">Golgi apparatus</keyword>
<dbReference type="Proteomes" id="UP001054252">
    <property type="component" value="Unassembled WGS sequence"/>
</dbReference>
<keyword evidence="3" id="KW-0808">Transferase</keyword>
<dbReference type="EMBL" id="BPVZ01000002">
    <property type="protein sequence ID" value="GKU87300.1"/>
    <property type="molecule type" value="Genomic_DNA"/>
</dbReference>